<dbReference type="RefSeq" id="WP_278490574.1">
    <property type="nucleotide sequence ID" value="NZ_CAJZDG010000004.1"/>
</dbReference>
<dbReference type="InterPro" id="IPR021109">
    <property type="entry name" value="Peptidase_aspartic_dom_sf"/>
</dbReference>
<keyword evidence="2" id="KW-0645">Protease</keyword>
<evidence type="ECO:0000313" key="3">
    <source>
        <dbReference type="Proteomes" id="UP000787419"/>
    </source>
</evidence>
<organism evidence="2 3">
    <name type="scientific">Prevotella nigrescens</name>
    <dbReference type="NCBI Taxonomy" id="28133"/>
    <lineage>
        <taxon>Bacteria</taxon>
        <taxon>Pseudomonadati</taxon>
        <taxon>Bacteroidota</taxon>
        <taxon>Bacteroidia</taxon>
        <taxon>Bacteroidales</taxon>
        <taxon>Prevotellaceae</taxon>
        <taxon>Prevotella</taxon>
    </lineage>
</organism>
<keyword evidence="1" id="KW-0732">Signal</keyword>
<name>A0A9D5WYJ2_9BACT</name>
<gene>
    <name evidence="2" type="ORF">HXN55_07565</name>
</gene>
<feature type="signal peptide" evidence="1">
    <location>
        <begin position="1"/>
        <end position="23"/>
    </location>
</feature>
<dbReference type="Gene3D" id="2.40.70.10">
    <property type="entry name" value="Acid Proteases"/>
    <property type="match status" value="1"/>
</dbReference>
<dbReference type="InterPro" id="IPR034122">
    <property type="entry name" value="Retropepsin-like_bacterial"/>
</dbReference>
<dbReference type="GO" id="GO:0008233">
    <property type="term" value="F:peptidase activity"/>
    <property type="evidence" value="ECO:0007669"/>
    <property type="project" value="UniProtKB-KW"/>
</dbReference>
<dbReference type="SUPFAM" id="SSF50630">
    <property type="entry name" value="Acid proteases"/>
    <property type="match status" value="1"/>
</dbReference>
<comment type="caution">
    <text evidence="2">The sequence shown here is derived from an EMBL/GenBank/DDBJ whole genome shotgun (WGS) entry which is preliminary data.</text>
</comment>
<dbReference type="Pfam" id="PF13650">
    <property type="entry name" value="Asp_protease_2"/>
    <property type="match status" value="1"/>
</dbReference>
<proteinExistence type="predicted"/>
<dbReference type="AlphaFoldDB" id="A0A9D5WYJ2"/>
<dbReference type="GO" id="GO:0006508">
    <property type="term" value="P:proteolysis"/>
    <property type="evidence" value="ECO:0007669"/>
    <property type="project" value="UniProtKB-KW"/>
</dbReference>
<dbReference type="EMBL" id="JABZTM010000078">
    <property type="protein sequence ID" value="MBF1447220.1"/>
    <property type="molecule type" value="Genomic_DNA"/>
</dbReference>
<evidence type="ECO:0000256" key="1">
    <source>
        <dbReference type="SAM" id="SignalP"/>
    </source>
</evidence>
<feature type="chain" id="PRO_5039293517" evidence="1">
    <location>
        <begin position="24"/>
        <end position="399"/>
    </location>
</feature>
<dbReference type="InterPro" id="IPR036034">
    <property type="entry name" value="PDZ_sf"/>
</dbReference>
<reference evidence="2" key="1">
    <citation type="submission" date="2020-04" db="EMBL/GenBank/DDBJ databases">
        <title>Deep metagenomics examines the oral microbiome during advanced dental caries in children, revealing novel taxa and co-occurrences with host molecules.</title>
        <authorList>
            <person name="Baker J.L."/>
            <person name="Morton J.T."/>
            <person name="Dinis M."/>
            <person name="Alvarez R."/>
            <person name="Tran N.C."/>
            <person name="Knight R."/>
            <person name="Edlund A."/>
        </authorList>
    </citation>
    <scope>NUCLEOTIDE SEQUENCE</scope>
    <source>
        <strain evidence="2">JCVI_32_bin.50</strain>
    </source>
</reference>
<sequence>MSYIKQLFCTLILIATIATNSMAFGNEKDYLSFDVKEKNFVDTIPIVYRYGQILMPVTIEGRAYNFLLDTGAGLGLINLPTDIKFNESQKSISFSDANSQSLVRKTVTLPELKIGNLTLRNYPCVISKTPFSCANDGIIGFNLIRKGIIIKIDLRGGHIILTDKKKFFKNEPGYKSKYICTDVPIVQFTTSYGKSRELAVFDTGYNQMFSINLREVYDLWANPNINKEAVEFSAQTVWTGMGSSGSISVSGTVENEEHFMNLKHLNTFGVSFDSVPCTASPNFCNIGGKLLKYGTMIIDNNTHRMIFQPYTNSNHIDVNERVQNFTVSLRDNTLFVSKINEASDEYAQGLRVNDAITEVEGIAVSNYCDLIEAVADIKRSYFVKFRGTDGKEKQVLITK</sequence>
<dbReference type="Proteomes" id="UP000787419">
    <property type="component" value="Unassembled WGS sequence"/>
</dbReference>
<accession>A0A9D5WYJ2</accession>
<keyword evidence="2" id="KW-0378">Hydrolase</keyword>
<protein>
    <submittedName>
        <fullName evidence="2">Aspartyl protease family protein</fullName>
    </submittedName>
</protein>
<dbReference type="Gene3D" id="2.30.42.10">
    <property type="match status" value="1"/>
</dbReference>
<dbReference type="CDD" id="cd05483">
    <property type="entry name" value="retropepsin_like_bacteria"/>
    <property type="match status" value="1"/>
</dbReference>
<evidence type="ECO:0000313" key="2">
    <source>
        <dbReference type="EMBL" id="MBF1447220.1"/>
    </source>
</evidence>
<dbReference type="SUPFAM" id="SSF50156">
    <property type="entry name" value="PDZ domain-like"/>
    <property type="match status" value="1"/>
</dbReference>